<dbReference type="PANTHER" id="PTHR39961:SF1">
    <property type="entry name" value="DUF458 DOMAIN-CONTAINING PROTEIN"/>
    <property type="match status" value="1"/>
</dbReference>
<reference evidence="1 2" key="1">
    <citation type="submission" date="2017-12" db="EMBL/GenBank/DDBJ databases">
        <title>Complete genome sequence of Herbivorax saccincola GGR1, a novel Cellulosome-producing hydrolytic bacterium in a thermophilic biogas plant, established by Illumina and Nanopore MinION sequencing.</title>
        <authorList>
            <person name="Pechtl A."/>
            <person name="Ruckert C."/>
            <person name="Koeck D.E."/>
            <person name="Maus I."/>
            <person name="Winkler A."/>
            <person name="Kalinowski J."/>
            <person name="Puhler A."/>
            <person name="Schwarz W.W."/>
            <person name="Zverlov V.V."/>
            <person name="Schluter A."/>
            <person name="Liebl W."/>
        </authorList>
    </citation>
    <scope>NUCLEOTIDE SEQUENCE [LARGE SCALE GENOMIC DNA]</scope>
    <source>
        <strain evidence="2">SR1</strain>
    </source>
</reference>
<gene>
    <name evidence="1" type="ORF">HVS_14350</name>
</gene>
<dbReference type="Proteomes" id="UP000233534">
    <property type="component" value="Chromosome"/>
</dbReference>
<dbReference type="AlphaFoldDB" id="A0A2K9EQ32"/>
<evidence type="ECO:0000313" key="1">
    <source>
        <dbReference type="EMBL" id="AUG58731.1"/>
    </source>
</evidence>
<keyword evidence="2" id="KW-1185">Reference proteome</keyword>
<sequence>MSSGSNILFDETTVFRSLGKGELTFKEAFDEILNYIKADKNSSYKISIGTDSQVSGKTYFVTCIHVHRVGKGAIGFLHKSVLQRPIRNLREKIYMETCITLQLAYLFDEERIGMIYDALGKKGITFEFHIDIGRKGETKVLINEMVGMVKGLNFVPKIKPDSFCASCFANRYTKAI</sequence>
<dbReference type="InterPro" id="IPR007405">
    <property type="entry name" value="Phage_KVP40_Orf299"/>
</dbReference>
<dbReference type="RefSeq" id="WP_101303368.1">
    <property type="nucleotide sequence ID" value="NZ_CP025197.1"/>
</dbReference>
<dbReference type="KEGG" id="hsc:HVS_14350"/>
<evidence type="ECO:0000313" key="2">
    <source>
        <dbReference type="Proteomes" id="UP000233534"/>
    </source>
</evidence>
<dbReference type="Pfam" id="PF04308">
    <property type="entry name" value="RNaseH_like"/>
    <property type="match status" value="1"/>
</dbReference>
<protein>
    <recommendedName>
        <fullName evidence="3">DUF458 domain-containing protein</fullName>
    </recommendedName>
</protein>
<evidence type="ECO:0008006" key="3">
    <source>
        <dbReference type="Google" id="ProtNLM"/>
    </source>
</evidence>
<proteinExistence type="predicted"/>
<accession>A0A2K9EQ32</accession>
<name>A0A2K9EQ32_9FIRM</name>
<dbReference type="PANTHER" id="PTHR39961">
    <property type="entry name" value="HYPOTHETICAL CYTOSOLIC PROTEIN"/>
    <property type="match status" value="1"/>
</dbReference>
<organism evidence="1 2">
    <name type="scientific">Acetivibrio saccincola</name>
    <dbReference type="NCBI Taxonomy" id="1677857"/>
    <lineage>
        <taxon>Bacteria</taxon>
        <taxon>Bacillati</taxon>
        <taxon>Bacillota</taxon>
        <taxon>Clostridia</taxon>
        <taxon>Eubacteriales</taxon>
        <taxon>Oscillospiraceae</taxon>
        <taxon>Acetivibrio</taxon>
    </lineage>
</organism>
<dbReference type="EMBL" id="CP025197">
    <property type="protein sequence ID" value="AUG58731.1"/>
    <property type="molecule type" value="Genomic_DNA"/>
</dbReference>